<feature type="transmembrane region" description="Helical" evidence="6">
    <location>
        <begin position="40"/>
        <end position="57"/>
    </location>
</feature>
<dbReference type="PANTHER" id="PTHR43304:SF1">
    <property type="entry name" value="PAC DOMAIN-CONTAINING PROTEIN"/>
    <property type="match status" value="1"/>
</dbReference>
<dbReference type="Pfam" id="PF00512">
    <property type="entry name" value="HisKA"/>
    <property type="match status" value="1"/>
</dbReference>
<dbReference type="InterPro" id="IPR052162">
    <property type="entry name" value="Sensor_kinase/Photoreceptor"/>
</dbReference>
<evidence type="ECO:0000256" key="3">
    <source>
        <dbReference type="ARBA" id="ARBA00022553"/>
    </source>
</evidence>
<feature type="domain" description="Histidine kinase" evidence="7">
    <location>
        <begin position="638"/>
        <end position="855"/>
    </location>
</feature>
<evidence type="ECO:0000259" key="8">
    <source>
        <dbReference type="PROSITE" id="PS50112"/>
    </source>
</evidence>
<evidence type="ECO:0000259" key="9">
    <source>
        <dbReference type="PROSITE" id="PS50113"/>
    </source>
</evidence>
<dbReference type="InterPro" id="IPR005467">
    <property type="entry name" value="His_kinase_dom"/>
</dbReference>
<feature type="domain" description="PAS" evidence="8">
    <location>
        <begin position="375"/>
        <end position="420"/>
    </location>
</feature>
<dbReference type="Gene3D" id="1.10.287.130">
    <property type="match status" value="1"/>
</dbReference>
<dbReference type="SUPFAM" id="SSF47384">
    <property type="entry name" value="Homodimeric domain of signal transducing histidine kinase"/>
    <property type="match status" value="1"/>
</dbReference>
<evidence type="ECO:0000256" key="6">
    <source>
        <dbReference type="SAM" id="Phobius"/>
    </source>
</evidence>
<dbReference type="Gene3D" id="3.30.565.10">
    <property type="entry name" value="Histidine kinase-like ATPase, C-terminal domain"/>
    <property type="match status" value="1"/>
</dbReference>
<dbReference type="SMART" id="SM00387">
    <property type="entry name" value="HATPase_c"/>
    <property type="match status" value="1"/>
</dbReference>
<dbReference type="Proteomes" id="UP001597296">
    <property type="component" value="Unassembled WGS sequence"/>
</dbReference>
<reference evidence="11" key="1">
    <citation type="journal article" date="2019" name="Int. J. Syst. Evol. Microbiol.">
        <title>The Global Catalogue of Microorganisms (GCM) 10K type strain sequencing project: providing services to taxonomists for standard genome sequencing and annotation.</title>
        <authorList>
            <consortium name="The Broad Institute Genomics Platform"/>
            <consortium name="The Broad Institute Genome Sequencing Center for Infectious Disease"/>
            <person name="Wu L."/>
            <person name="Ma J."/>
        </authorList>
    </citation>
    <scope>NUCLEOTIDE SEQUENCE [LARGE SCALE GENOMIC DNA]</scope>
    <source>
        <strain evidence="11">KCTC 15012</strain>
    </source>
</reference>
<feature type="transmembrane region" description="Helical" evidence="6">
    <location>
        <begin position="98"/>
        <end position="115"/>
    </location>
</feature>
<feature type="domain" description="PAC" evidence="9">
    <location>
        <begin position="447"/>
        <end position="499"/>
    </location>
</feature>
<dbReference type="SUPFAM" id="SSF55874">
    <property type="entry name" value="ATPase domain of HSP90 chaperone/DNA topoisomerase II/histidine kinase"/>
    <property type="match status" value="1"/>
</dbReference>
<keyword evidence="5" id="KW-0418">Kinase</keyword>
<evidence type="ECO:0000313" key="10">
    <source>
        <dbReference type="EMBL" id="MFD2234095.1"/>
    </source>
</evidence>
<dbReference type="InterPro" id="IPR036890">
    <property type="entry name" value="HATPase_C_sf"/>
</dbReference>
<dbReference type="Pfam" id="PF00989">
    <property type="entry name" value="PAS"/>
    <property type="match status" value="1"/>
</dbReference>
<dbReference type="SMART" id="SM00086">
    <property type="entry name" value="PAC"/>
    <property type="match status" value="3"/>
</dbReference>
<dbReference type="Pfam" id="PF08448">
    <property type="entry name" value="PAS_4"/>
    <property type="match status" value="2"/>
</dbReference>
<dbReference type="InterPro" id="IPR000014">
    <property type="entry name" value="PAS"/>
</dbReference>
<dbReference type="InterPro" id="IPR013656">
    <property type="entry name" value="PAS_4"/>
</dbReference>
<evidence type="ECO:0000256" key="5">
    <source>
        <dbReference type="ARBA" id="ARBA00022777"/>
    </source>
</evidence>
<dbReference type="PROSITE" id="PS50112">
    <property type="entry name" value="PAS"/>
    <property type="match status" value="3"/>
</dbReference>
<evidence type="ECO:0000256" key="2">
    <source>
        <dbReference type="ARBA" id="ARBA00012438"/>
    </source>
</evidence>
<dbReference type="PANTHER" id="PTHR43304">
    <property type="entry name" value="PHYTOCHROME-LIKE PROTEIN CPH1"/>
    <property type="match status" value="1"/>
</dbReference>
<keyword evidence="3" id="KW-0597">Phosphoprotein</keyword>
<dbReference type="InterPro" id="IPR000700">
    <property type="entry name" value="PAS-assoc_C"/>
</dbReference>
<evidence type="ECO:0000313" key="11">
    <source>
        <dbReference type="Proteomes" id="UP001597296"/>
    </source>
</evidence>
<dbReference type="Pfam" id="PF02518">
    <property type="entry name" value="HATPase_c"/>
    <property type="match status" value="1"/>
</dbReference>
<dbReference type="CDD" id="cd00082">
    <property type="entry name" value="HisKA"/>
    <property type="match status" value="1"/>
</dbReference>
<organism evidence="10 11">
    <name type="scientific">Phaeospirillum tilakii</name>
    <dbReference type="NCBI Taxonomy" id="741673"/>
    <lineage>
        <taxon>Bacteria</taxon>
        <taxon>Pseudomonadati</taxon>
        <taxon>Pseudomonadota</taxon>
        <taxon>Alphaproteobacteria</taxon>
        <taxon>Rhodospirillales</taxon>
        <taxon>Rhodospirillaceae</taxon>
        <taxon>Phaeospirillum</taxon>
    </lineage>
</organism>
<dbReference type="InterPro" id="IPR013767">
    <property type="entry name" value="PAS_fold"/>
</dbReference>
<keyword evidence="6" id="KW-0472">Membrane</keyword>
<accession>A0ABW5C9Z1</accession>
<feature type="transmembrane region" description="Helical" evidence="6">
    <location>
        <begin position="193"/>
        <end position="210"/>
    </location>
</feature>
<feature type="transmembrane region" description="Helical" evidence="6">
    <location>
        <begin position="63"/>
        <end position="86"/>
    </location>
</feature>
<dbReference type="PROSITE" id="PS50109">
    <property type="entry name" value="HIS_KIN"/>
    <property type="match status" value="1"/>
</dbReference>
<feature type="domain" description="PAS" evidence="8">
    <location>
        <begin position="500"/>
        <end position="570"/>
    </location>
</feature>
<feature type="transmembrane region" description="Helical" evidence="6">
    <location>
        <begin position="121"/>
        <end position="143"/>
    </location>
</feature>
<keyword evidence="6" id="KW-1133">Transmembrane helix</keyword>
<protein>
    <recommendedName>
        <fullName evidence="2">histidine kinase</fullName>
        <ecNumber evidence="2">2.7.13.3</ecNumber>
    </recommendedName>
</protein>
<keyword evidence="6" id="KW-0812">Transmembrane</keyword>
<dbReference type="InterPro" id="IPR036097">
    <property type="entry name" value="HisK_dim/P_sf"/>
</dbReference>
<dbReference type="InterPro" id="IPR003594">
    <property type="entry name" value="HATPase_dom"/>
</dbReference>
<feature type="domain" description="PAC" evidence="9">
    <location>
        <begin position="322"/>
        <end position="374"/>
    </location>
</feature>
<dbReference type="InterPro" id="IPR035965">
    <property type="entry name" value="PAS-like_dom_sf"/>
</dbReference>
<dbReference type="SMART" id="SM00388">
    <property type="entry name" value="HisKA"/>
    <property type="match status" value="1"/>
</dbReference>
<feature type="domain" description="PAC" evidence="9">
    <location>
        <begin position="569"/>
        <end position="620"/>
    </location>
</feature>
<proteinExistence type="predicted"/>
<keyword evidence="11" id="KW-1185">Reference proteome</keyword>
<dbReference type="PROSITE" id="PS50113">
    <property type="entry name" value="PAC"/>
    <property type="match status" value="3"/>
</dbReference>
<comment type="catalytic activity">
    <reaction evidence="1">
        <text>ATP + protein L-histidine = ADP + protein N-phospho-L-histidine.</text>
        <dbReference type="EC" id="2.7.13.3"/>
    </reaction>
</comment>
<dbReference type="CDD" id="cd00130">
    <property type="entry name" value="PAS"/>
    <property type="match status" value="3"/>
</dbReference>
<comment type="caution">
    <text evidence="10">The sequence shown here is derived from an EMBL/GenBank/DDBJ whole genome shotgun (WGS) entry which is preliminary data.</text>
</comment>
<dbReference type="PRINTS" id="PR00344">
    <property type="entry name" value="BCTRLSENSOR"/>
</dbReference>
<dbReference type="SMART" id="SM00091">
    <property type="entry name" value="PAS"/>
    <property type="match status" value="3"/>
</dbReference>
<dbReference type="InterPro" id="IPR003661">
    <property type="entry name" value="HisK_dim/P_dom"/>
</dbReference>
<feature type="transmembrane region" description="Helical" evidence="6">
    <location>
        <begin position="6"/>
        <end position="28"/>
    </location>
</feature>
<evidence type="ECO:0000259" key="7">
    <source>
        <dbReference type="PROSITE" id="PS50109"/>
    </source>
</evidence>
<dbReference type="InterPro" id="IPR004358">
    <property type="entry name" value="Sig_transdc_His_kin-like_C"/>
</dbReference>
<evidence type="ECO:0000256" key="1">
    <source>
        <dbReference type="ARBA" id="ARBA00000085"/>
    </source>
</evidence>
<evidence type="ECO:0000256" key="4">
    <source>
        <dbReference type="ARBA" id="ARBA00022679"/>
    </source>
</evidence>
<dbReference type="Gene3D" id="3.30.450.20">
    <property type="entry name" value="PAS domain"/>
    <property type="match status" value="3"/>
</dbReference>
<gene>
    <name evidence="10" type="ORF">ACFSNB_09780</name>
</gene>
<dbReference type="RefSeq" id="WP_377315991.1">
    <property type="nucleotide sequence ID" value="NZ_JBHUIY010000016.1"/>
</dbReference>
<sequence>MVRLDIGTLACSAAILSLASALVIAVAGGTRRGDRAWRPFTLATASYGAGLLLILAAPGRPALPGLVVGDALVVLSALAIQAGACALTDRPWRGRRRWLPLALALGAAALPLLALDDANAARLTLVSLARVPLLAHAALLLAAATRRAPTVTTGLLAATFAVWAGELVVRGLFAATSPVPEVDFPELGGAQALNVLVSALCPLLIAVALVRREGAITAATLAAEVARQTEALRRRAVEAERADRRARDQILLRDALIDALPNPVFAKGLEGHFLAVNRAFEQAFGWNRAHLIGQTSFDLTADERARRHIAADRLALETDSACCYDTTLRYADGIGRRVMMRKLRFRDSDGHLAGVVGAITDISELSRVSEDLRRSEADLRAILDNMTDIFYRTDAEGRLLMLSRSVETVLGYRADDLLGQPTAPVLPDPGLRTQLLETMRRQGGSVTDFEFQMRRQDGAMVWVSTSARLRHDDEGRFCGSEGTLRLIEDRKRAEASLRDSQTLIQALVNCSSDATMLFALDGTLLACNAVLGERLGRSVEAMVGANLWVLFPPEVTAWRREVVRGVIESGQPARVVDRRDGRVFDNAIHPVSDSGGRVTRVAVFSRDITEQTEAQAQLERSIAETQRSNAELEQFAYVASHDLREPLRMISTYLALIERRYAALFDSDGREFLTFARDGAQRMDRLVLDLLDYARTGRHGGAPTPTPLRAAIGQAVRVLGPAIAQSAAEVTVECAAAEPLVLGEPDQIGRLLQNLIGNALKYRAPDRAPRIRVVCRRFDQDWRIDVADNGIGIEADYYEQIFRIFQRLHPQDRYEGTGIGLAICKRIVEQLGGRIWVASTPGEGSVFSFTLPAAEEG</sequence>
<keyword evidence="4" id="KW-0808">Transferase</keyword>
<dbReference type="EC" id="2.7.13.3" evidence="2"/>
<name>A0ABW5C9Z1_9PROT</name>
<dbReference type="InterPro" id="IPR001610">
    <property type="entry name" value="PAC"/>
</dbReference>
<dbReference type="NCBIfam" id="TIGR00229">
    <property type="entry name" value="sensory_box"/>
    <property type="match status" value="3"/>
</dbReference>
<dbReference type="SUPFAM" id="SSF55785">
    <property type="entry name" value="PYP-like sensor domain (PAS domain)"/>
    <property type="match status" value="3"/>
</dbReference>
<feature type="transmembrane region" description="Helical" evidence="6">
    <location>
        <begin position="155"/>
        <end position="173"/>
    </location>
</feature>
<dbReference type="EMBL" id="JBHUIY010000016">
    <property type="protein sequence ID" value="MFD2234095.1"/>
    <property type="molecule type" value="Genomic_DNA"/>
</dbReference>
<feature type="domain" description="PAS" evidence="8">
    <location>
        <begin position="256"/>
        <end position="319"/>
    </location>
</feature>